<keyword evidence="3" id="KW-1185">Reference proteome</keyword>
<name>W2UJ68_9FLAO</name>
<feature type="signal peptide" evidence="1">
    <location>
        <begin position="1"/>
        <end position="21"/>
    </location>
</feature>
<dbReference type="AlphaFoldDB" id="W2UJ68"/>
<evidence type="ECO:0000313" key="3">
    <source>
        <dbReference type="Proteomes" id="UP000018850"/>
    </source>
</evidence>
<feature type="chain" id="PRO_5004827269" description="Phenol degradation protein meta" evidence="1">
    <location>
        <begin position="22"/>
        <end position="339"/>
    </location>
</feature>
<dbReference type="Proteomes" id="UP000018850">
    <property type="component" value="Unassembled WGS sequence"/>
</dbReference>
<reference evidence="2 3" key="2">
    <citation type="journal article" date="2016" name="Genome Announc.">
        <title>Draft Genome Sequence of Zhouia amylolytica AD3, Isolated from Tidal Flat Sediment.</title>
        <authorList>
            <person name="Jia B."/>
            <person name="Jin H.M."/>
            <person name="Lee H.J."/>
            <person name="Jeon C.O."/>
        </authorList>
    </citation>
    <scope>NUCLEOTIDE SEQUENCE [LARGE SCALE GENOMIC DNA]</scope>
    <source>
        <strain evidence="2 3">AD3</strain>
    </source>
</reference>
<evidence type="ECO:0008006" key="4">
    <source>
        <dbReference type="Google" id="ProtNLM"/>
    </source>
</evidence>
<dbReference type="RefSeq" id="WP_038268502.1">
    <property type="nucleotide sequence ID" value="NZ_AYXY01000026.1"/>
</dbReference>
<protein>
    <recommendedName>
        <fullName evidence="4">Phenol degradation protein meta</fullName>
    </recommendedName>
</protein>
<comment type="caution">
    <text evidence="2">The sequence shown here is derived from an EMBL/GenBank/DDBJ whole genome shotgun (WGS) entry which is preliminary data.</text>
</comment>
<reference evidence="3" key="1">
    <citation type="submission" date="2013-11" db="EMBL/GenBank/DDBJ databases">
        <title>Draft genome sequence from a member of Zhouia, isolated tidal flat.</title>
        <authorList>
            <person name="Jin H."/>
            <person name="Jeon C.O."/>
        </authorList>
    </citation>
    <scope>NUCLEOTIDE SEQUENCE [LARGE SCALE GENOMIC DNA]</scope>
    <source>
        <strain evidence="3">AD3</strain>
    </source>
</reference>
<organism evidence="2 3">
    <name type="scientific">Zhouia amylolytica AD3</name>
    <dbReference type="NCBI Taxonomy" id="1286632"/>
    <lineage>
        <taxon>Bacteria</taxon>
        <taxon>Pseudomonadati</taxon>
        <taxon>Bacteroidota</taxon>
        <taxon>Flavobacteriia</taxon>
        <taxon>Flavobacteriales</taxon>
        <taxon>Flavobacteriaceae</taxon>
        <taxon>Zhouia</taxon>
    </lineage>
</organism>
<accession>W2UJ68</accession>
<gene>
    <name evidence="2" type="ORF">P278_29990</name>
</gene>
<evidence type="ECO:0000256" key="1">
    <source>
        <dbReference type="SAM" id="SignalP"/>
    </source>
</evidence>
<dbReference type="PATRIC" id="fig|1286632.3.peg.2994"/>
<proteinExistence type="predicted"/>
<dbReference type="eggNOG" id="ENOG502Z8D0">
    <property type="taxonomic scope" value="Bacteria"/>
</dbReference>
<evidence type="ECO:0000313" key="2">
    <source>
        <dbReference type="EMBL" id="ETN94195.1"/>
    </source>
</evidence>
<dbReference type="EMBL" id="AYXY01000026">
    <property type="protein sequence ID" value="ETN94195.1"/>
    <property type="molecule type" value="Genomic_DNA"/>
</dbReference>
<keyword evidence="1" id="KW-0732">Signal</keyword>
<sequence length="339" mass="38072">MLKNILLIICCWLLSLNIAEAQGYGKSDNPAYKAYYDSIQQMEYDYTFPILGKQAYKRGYDIPFPWGVSAIYFTQKQEINITQTAIGFNGSNKVDISNFINFGPTIATTNAYTVRPDLWIFPFLNIYGILGGGTTETEVTLLDPISLQTDQHFGAKSFGLGATLAGAVGPIWIAWDNNYNFVDVDVIVEPVPAFNSSLRIGHSFMDPIKPTRSLSVWSGVFYQSLQSDTEGSIAIQNIFPNIGDGNIIEDMYRWAETLPPAQKFVVNKIINKMEDIANGIDPGNANIDYKLEKEVAAPFNLILGAQYQFNKHWQLRSELGVFGKRSQFLLNLNYRFQGF</sequence>